<keyword evidence="9" id="KW-0498">Mitosis</keyword>
<keyword evidence="11" id="KW-0995">Kinetochore</keyword>
<dbReference type="AlphaFoldDB" id="A0A9W4WX29"/>
<evidence type="ECO:0000256" key="6">
    <source>
        <dbReference type="ARBA" id="ARBA00022490"/>
    </source>
</evidence>
<evidence type="ECO:0000256" key="18">
    <source>
        <dbReference type="ARBA" id="ARBA00044358"/>
    </source>
</evidence>
<keyword evidence="7" id="KW-0132">Cell division</keyword>
<evidence type="ECO:0000256" key="4">
    <source>
        <dbReference type="ARBA" id="ARBA00005366"/>
    </source>
</evidence>
<evidence type="ECO:0000256" key="3">
    <source>
        <dbReference type="ARBA" id="ARBA00004629"/>
    </source>
</evidence>
<evidence type="ECO:0000256" key="9">
    <source>
        <dbReference type="ARBA" id="ARBA00022776"/>
    </source>
</evidence>
<comment type="similarity">
    <text evidence="4">Belongs to the DASH complex DUO1 family.</text>
</comment>
<reference evidence="19" key="1">
    <citation type="submission" date="2022-08" db="EMBL/GenBank/DDBJ databases">
        <authorList>
            <person name="Kallberg Y."/>
            <person name="Tangrot J."/>
            <person name="Rosling A."/>
        </authorList>
    </citation>
    <scope>NUCLEOTIDE SEQUENCE</scope>
    <source>
        <strain evidence="19">Wild A</strain>
    </source>
</reference>
<comment type="caution">
    <text evidence="19">The sequence shown here is derived from an EMBL/GenBank/DDBJ whole genome shotgun (WGS) entry which is preliminary data.</text>
</comment>
<evidence type="ECO:0000256" key="13">
    <source>
        <dbReference type="ARBA" id="ARBA00023212"/>
    </source>
</evidence>
<dbReference type="GO" id="GO:0005874">
    <property type="term" value="C:microtubule"/>
    <property type="evidence" value="ECO:0007669"/>
    <property type="project" value="UniProtKB-KW"/>
</dbReference>
<keyword evidence="15" id="KW-0131">Cell cycle</keyword>
<evidence type="ECO:0000256" key="5">
    <source>
        <dbReference type="ARBA" id="ARBA00022454"/>
    </source>
</evidence>
<dbReference type="EMBL" id="CAMKVN010001899">
    <property type="protein sequence ID" value="CAI2178678.1"/>
    <property type="molecule type" value="Genomic_DNA"/>
</dbReference>
<keyword evidence="6" id="KW-0963">Cytoplasm</keyword>
<dbReference type="GO" id="GO:0051301">
    <property type="term" value="P:cell division"/>
    <property type="evidence" value="ECO:0007669"/>
    <property type="project" value="UniProtKB-KW"/>
</dbReference>
<organism evidence="19 20">
    <name type="scientific">Funneliformis geosporum</name>
    <dbReference type="NCBI Taxonomy" id="1117311"/>
    <lineage>
        <taxon>Eukaryota</taxon>
        <taxon>Fungi</taxon>
        <taxon>Fungi incertae sedis</taxon>
        <taxon>Mucoromycota</taxon>
        <taxon>Glomeromycotina</taxon>
        <taxon>Glomeromycetes</taxon>
        <taxon>Glomerales</taxon>
        <taxon>Glomeraceae</taxon>
        <taxon>Funneliformis</taxon>
    </lineage>
</organism>
<dbReference type="Proteomes" id="UP001153678">
    <property type="component" value="Unassembled WGS sequence"/>
</dbReference>
<evidence type="ECO:0000256" key="12">
    <source>
        <dbReference type="ARBA" id="ARBA00023054"/>
    </source>
</evidence>
<keyword evidence="8" id="KW-0493">Microtubule</keyword>
<dbReference type="OrthoDB" id="5599235at2759"/>
<keyword evidence="16" id="KW-0137">Centromere</keyword>
<dbReference type="GO" id="GO:0072686">
    <property type="term" value="C:mitotic spindle"/>
    <property type="evidence" value="ECO:0007669"/>
    <property type="project" value="InterPro"/>
</dbReference>
<proteinExistence type="inferred from homology"/>
<evidence type="ECO:0000256" key="15">
    <source>
        <dbReference type="ARBA" id="ARBA00023306"/>
    </source>
</evidence>
<accession>A0A9W4WX29</accession>
<evidence type="ECO:0000256" key="10">
    <source>
        <dbReference type="ARBA" id="ARBA00022829"/>
    </source>
</evidence>
<gene>
    <name evidence="19" type="ORF">FWILDA_LOCUS8706</name>
</gene>
<protein>
    <recommendedName>
        <fullName evidence="17">DASH complex subunit DUO1</fullName>
    </recommendedName>
    <alternativeName>
        <fullName evidence="18">Outer kinetochore protein DUO1</fullName>
    </alternativeName>
</protein>
<dbReference type="PANTHER" id="PTHR28216:SF1">
    <property type="entry name" value="DASH COMPLEX SUBUNIT DUO1"/>
    <property type="match status" value="1"/>
</dbReference>
<name>A0A9W4WX29_9GLOM</name>
<evidence type="ECO:0000256" key="1">
    <source>
        <dbReference type="ARBA" id="ARBA00004123"/>
    </source>
</evidence>
<dbReference type="GO" id="GO:0042729">
    <property type="term" value="C:DASH complex"/>
    <property type="evidence" value="ECO:0007669"/>
    <property type="project" value="InterPro"/>
</dbReference>
<keyword evidence="20" id="KW-1185">Reference proteome</keyword>
<dbReference type="GO" id="GO:0000278">
    <property type="term" value="P:mitotic cell cycle"/>
    <property type="evidence" value="ECO:0007669"/>
    <property type="project" value="InterPro"/>
</dbReference>
<evidence type="ECO:0000256" key="17">
    <source>
        <dbReference type="ARBA" id="ARBA00044152"/>
    </source>
</evidence>
<keyword evidence="5" id="KW-0158">Chromosome</keyword>
<keyword evidence="13" id="KW-0206">Cytoskeleton</keyword>
<evidence type="ECO:0000256" key="11">
    <source>
        <dbReference type="ARBA" id="ARBA00022838"/>
    </source>
</evidence>
<keyword evidence="12" id="KW-0175">Coiled coil</keyword>
<sequence>MSSPSGRLAPTKMENPLEREYEALVKMNKMFEKINDGMDQARINLQLFSSTVEQTDQLLDLWIEILSQSIHTQQILYKLL</sequence>
<evidence type="ECO:0000256" key="16">
    <source>
        <dbReference type="ARBA" id="ARBA00023328"/>
    </source>
</evidence>
<comment type="subcellular location">
    <subcellularLocation>
        <location evidence="3">Chromosome</location>
        <location evidence="3">Centromere</location>
        <location evidence="3">Kinetochore</location>
    </subcellularLocation>
    <subcellularLocation>
        <location evidence="2">Cytoplasm</location>
        <location evidence="2">Cytoskeleton</location>
        <location evidence="2">Spindle</location>
    </subcellularLocation>
    <subcellularLocation>
        <location evidence="1">Nucleus</location>
    </subcellularLocation>
</comment>
<dbReference type="InterPro" id="IPR013960">
    <property type="entry name" value="DASH_Duo1"/>
</dbReference>
<evidence type="ECO:0000256" key="14">
    <source>
        <dbReference type="ARBA" id="ARBA00023242"/>
    </source>
</evidence>
<dbReference type="Pfam" id="PF08651">
    <property type="entry name" value="DASH_Duo1"/>
    <property type="match status" value="1"/>
</dbReference>
<keyword evidence="10" id="KW-0159">Chromosome partition</keyword>
<evidence type="ECO:0000313" key="20">
    <source>
        <dbReference type="Proteomes" id="UP001153678"/>
    </source>
</evidence>
<evidence type="ECO:0000256" key="2">
    <source>
        <dbReference type="ARBA" id="ARBA00004186"/>
    </source>
</evidence>
<evidence type="ECO:0000256" key="8">
    <source>
        <dbReference type="ARBA" id="ARBA00022701"/>
    </source>
</evidence>
<dbReference type="PANTHER" id="PTHR28216">
    <property type="entry name" value="DASH COMPLEX SUBUNIT DUO1"/>
    <property type="match status" value="1"/>
</dbReference>
<keyword evidence="14" id="KW-0539">Nucleus</keyword>
<evidence type="ECO:0000313" key="19">
    <source>
        <dbReference type="EMBL" id="CAI2178678.1"/>
    </source>
</evidence>
<dbReference type="GO" id="GO:0007059">
    <property type="term" value="P:chromosome segregation"/>
    <property type="evidence" value="ECO:0007669"/>
    <property type="project" value="UniProtKB-KW"/>
</dbReference>
<evidence type="ECO:0000256" key="7">
    <source>
        <dbReference type="ARBA" id="ARBA00022618"/>
    </source>
</evidence>